<feature type="domain" description="Peptidase A1" evidence="4">
    <location>
        <begin position="40"/>
        <end position="296"/>
    </location>
</feature>
<organism evidence="5 6">
    <name type="scientific">Linum tenue</name>
    <dbReference type="NCBI Taxonomy" id="586396"/>
    <lineage>
        <taxon>Eukaryota</taxon>
        <taxon>Viridiplantae</taxon>
        <taxon>Streptophyta</taxon>
        <taxon>Embryophyta</taxon>
        <taxon>Tracheophyta</taxon>
        <taxon>Spermatophyta</taxon>
        <taxon>Magnoliopsida</taxon>
        <taxon>eudicotyledons</taxon>
        <taxon>Gunneridae</taxon>
        <taxon>Pentapetalae</taxon>
        <taxon>rosids</taxon>
        <taxon>fabids</taxon>
        <taxon>Malpighiales</taxon>
        <taxon>Linaceae</taxon>
        <taxon>Linum</taxon>
    </lineage>
</organism>
<dbReference type="Pfam" id="PF14543">
    <property type="entry name" value="TAXi_N"/>
    <property type="match status" value="1"/>
</dbReference>
<dbReference type="InterPro" id="IPR033121">
    <property type="entry name" value="PEPTIDASE_A1"/>
</dbReference>
<dbReference type="GO" id="GO:0006508">
    <property type="term" value="P:proteolysis"/>
    <property type="evidence" value="ECO:0007669"/>
    <property type="project" value="UniProtKB-KW"/>
</dbReference>
<reference evidence="5" key="1">
    <citation type="submission" date="2022-08" db="EMBL/GenBank/DDBJ databases">
        <authorList>
            <person name="Gutierrez-Valencia J."/>
        </authorList>
    </citation>
    <scope>NUCLEOTIDE SEQUENCE</scope>
</reference>
<dbReference type="SUPFAM" id="SSF50630">
    <property type="entry name" value="Acid proteases"/>
    <property type="match status" value="1"/>
</dbReference>
<keyword evidence="6" id="KW-1185">Reference proteome</keyword>
<sequence length="296" mass="31883">MEQLAAWDRARHAHLFDGSVGGIVSFSLQRSADFDFASVYLAPIKLGFPPQEFKVLIDTGSEVLWVKSNACANCPRYNRLGMPLNFFESAASSTAGSLPCSNQFCAAATRTAATHCVSHQCSYTIQYADGSGTSGLYMTDRFYLSSISPDSMVASSSALVVFGVSTYQSGALVDTYNEFDGIFGFGRGDLSVMSQLSSRAITPRVFSHCLKGEGTGGGILVLGQILEPGIVYTPLVPSQRHYNLYLQSIVVNGQMLPIDPIVFATSTRHGTIVDSGTNMIYITEKAYDPLVNAIML</sequence>
<dbReference type="InterPro" id="IPR032799">
    <property type="entry name" value="TAXi_C"/>
</dbReference>
<dbReference type="PANTHER" id="PTHR13683:SF875">
    <property type="entry name" value="EUKARYOTIC ASPARTYL PROTEASE FAMILY PROTEIN"/>
    <property type="match status" value="1"/>
</dbReference>
<dbReference type="InterPro" id="IPR021109">
    <property type="entry name" value="Peptidase_aspartic_dom_sf"/>
</dbReference>
<evidence type="ECO:0000256" key="3">
    <source>
        <dbReference type="RuleBase" id="RU000454"/>
    </source>
</evidence>
<evidence type="ECO:0000259" key="4">
    <source>
        <dbReference type="PROSITE" id="PS51767"/>
    </source>
</evidence>
<dbReference type="AlphaFoldDB" id="A0AAV0RYM3"/>
<keyword evidence="3" id="KW-0064">Aspartyl protease</keyword>
<dbReference type="InterPro" id="IPR001461">
    <property type="entry name" value="Aspartic_peptidase_A1"/>
</dbReference>
<gene>
    <name evidence="5" type="ORF">LITE_LOCUS50401</name>
</gene>
<comment type="caution">
    <text evidence="5">The sequence shown here is derived from an EMBL/GenBank/DDBJ whole genome shotgun (WGS) entry which is preliminary data.</text>
</comment>
<protein>
    <recommendedName>
        <fullName evidence="4">Peptidase A1 domain-containing protein</fullName>
    </recommendedName>
</protein>
<evidence type="ECO:0000256" key="2">
    <source>
        <dbReference type="PIRSR" id="PIRSR601461-1"/>
    </source>
</evidence>
<dbReference type="Proteomes" id="UP001154282">
    <property type="component" value="Unassembled WGS sequence"/>
</dbReference>
<evidence type="ECO:0000313" key="6">
    <source>
        <dbReference type="Proteomes" id="UP001154282"/>
    </source>
</evidence>
<dbReference type="InterPro" id="IPR001969">
    <property type="entry name" value="Aspartic_peptidase_AS"/>
</dbReference>
<accession>A0AAV0RYM3</accession>
<dbReference type="Gene3D" id="2.40.70.10">
    <property type="entry name" value="Acid Proteases"/>
    <property type="match status" value="2"/>
</dbReference>
<evidence type="ECO:0000256" key="1">
    <source>
        <dbReference type="ARBA" id="ARBA00007447"/>
    </source>
</evidence>
<dbReference type="Pfam" id="PF14541">
    <property type="entry name" value="TAXi_C"/>
    <property type="match status" value="1"/>
</dbReference>
<dbReference type="PROSITE" id="PS00141">
    <property type="entry name" value="ASP_PROTEASE"/>
    <property type="match status" value="1"/>
</dbReference>
<dbReference type="PRINTS" id="PR00792">
    <property type="entry name" value="PEPSIN"/>
</dbReference>
<dbReference type="PROSITE" id="PS51767">
    <property type="entry name" value="PEPTIDASE_A1"/>
    <property type="match status" value="1"/>
</dbReference>
<comment type="similarity">
    <text evidence="1 3">Belongs to the peptidase A1 family.</text>
</comment>
<evidence type="ECO:0000313" key="5">
    <source>
        <dbReference type="EMBL" id="CAI0625390.1"/>
    </source>
</evidence>
<name>A0AAV0RYM3_9ROSI</name>
<feature type="active site" evidence="2">
    <location>
        <position position="274"/>
    </location>
</feature>
<dbReference type="PANTHER" id="PTHR13683">
    <property type="entry name" value="ASPARTYL PROTEASES"/>
    <property type="match status" value="1"/>
</dbReference>
<keyword evidence="3" id="KW-0378">Hydrolase</keyword>
<dbReference type="InterPro" id="IPR032861">
    <property type="entry name" value="TAXi_N"/>
</dbReference>
<dbReference type="EMBL" id="CAMGYJ010000011">
    <property type="protein sequence ID" value="CAI0625390.1"/>
    <property type="molecule type" value="Genomic_DNA"/>
</dbReference>
<feature type="active site" evidence="2">
    <location>
        <position position="58"/>
    </location>
</feature>
<keyword evidence="3" id="KW-0645">Protease</keyword>
<proteinExistence type="inferred from homology"/>
<dbReference type="GO" id="GO:0004190">
    <property type="term" value="F:aspartic-type endopeptidase activity"/>
    <property type="evidence" value="ECO:0007669"/>
    <property type="project" value="UniProtKB-KW"/>
</dbReference>